<evidence type="ECO:0000256" key="7">
    <source>
        <dbReference type="ARBA" id="ARBA00023136"/>
    </source>
</evidence>
<dbReference type="Gene3D" id="1.20.1440.130">
    <property type="entry name" value="VKOR domain"/>
    <property type="match status" value="1"/>
</dbReference>
<feature type="transmembrane region" description="Helical" evidence="10">
    <location>
        <begin position="20"/>
        <end position="39"/>
    </location>
</feature>
<evidence type="ECO:0000256" key="5">
    <source>
        <dbReference type="ARBA" id="ARBA00022989"/>
    </source>
</evidence>
<keyword evidence="13" id="KW-1185">Reference proteome</keyword>
<evidence type="ECO:0000256" key="2">
    <source>
        <dbReference type="ARBA" id="ARBA00006214"/>
    </source>
</evidence>
<keyword evidence="6" id="KW-0560">Oxidoreductase</keyword>
<dbReference type="InterPro" id="IPR012932">
    <property type="entry name" value="VKOR"/>
</dbReference>
<feature type="transmembrane region" description="Helical" evidence="10">
    <location>
        <begin position="131"/>
        <end position="155"/>
    </location>
</feature>
<dbReference type="PANTHER" id="PTHR34573:SF1">
    <property type="entry name" value="VITAMIN K EPOXIDE REDUCTASE DOMAIN-CONTAINING PROTEIN"/>
    <property type="match status" value="1"/>
</dbReference>
<organism evidence="12 13">
    <name type="scientific">Gordonia araii NBRC 100433</name>
    <dbReference type="NCBI Taxonomy" id="1073574"/>
    <lineage>
        <taxon>Bacteria</taxon>
        <taxon>Bacillati</taxon>
        <taxon>Actinomycetota</taxon>
        <taxon>Actinomycetes</taxon>
        <taxon>Mycobacteriales</taxon>
        <taxon>Gordoniaceae</taxon>
        <taxon>Gordonia</taxon>
    </lineage>
</organism>
<gene>
    <name evidence="12" type="ORF">GOARA_029_00120</name>
</gene>
<evidence type="ECO:0000256" key="3">
    <source>
        <dbReference type="ARBA" id="ARBA00022692"/>
    </source>
</evidence>
<evidence type="ECO:0000256" key="9">
    <source>
        <dbReference type="ARBA" id="ARBA00023284"/>
    </source>
</evidence>
<dbReference type="STRING" id="1073574.GOARA_029_00120"/>
<dbReference type="GO" id="GO:0016491">
    <property type="term" value="F:oxidoreductase activity"/>
    <property type="evidence" value="ECO:0007669"/>
    <property type="project" value="UniProtKB-KW"/>
</dbReference>
<keyword evidence="5 10" id="KW-1133">Transmembrane helix</keyword>
<evidence type="ECO:0000259" key="11">
    <source>
        <dbReference type="SMART" id="SM00756"/>
    </source>
</evidence>
<dbReference type="PANTHER" id="PTHR34573">
    <property type="entry name" value="VKC DOMAIN-CONTAINING PROTEIN"/>
    <property type="match status" value="1"/>
</dbReference>
<dbReference type="InterPro" id="IPR038354">
    <property type="entry name" value="VKOR_sf"/>
</dbReference>
<dbReference type="AlphaFoldDB" id="G7GZX3"/>
<dbReference type="CDD" id="cd12922">
    <property type="entry name" value="VKOR_5"/>
    <property type="match status" value="1"/>
</dbReference>
<comment type="subcellular location">
    <subcellularLocation>
        <location evidence="1">Membrane</location>
        <topology evidence="1">Multi-pass membrane protein</topology>
    </subcellularLocation>
</comment>
<evidence type="ECO:0000313" key="13">
    <source>
        <dbReference type="Proteomes" id="UP000035088"/>
    </source>
</evidence>
<feature type="transmembrane region" description="Helical" evidence="10">
    <location>
        <begin position="80"/>
        <end position="98"/>
    </location>
</feature>
<feature type="domain" description="Vitamin K epoxide reductase" evidence="11">
    <location>
        <begin position="16"/>
        <end position="157"/>
    </location>
</feature>
<keyword evidence="8" id="KW-1015">Disulfide bond</keyword>
<comment type="similarity">
    <text evidence="2">Belongs to the VKOR family.</text>
</comment>
<proteinExistence type="inferred from homology"/>
<feature type="transmembrane region" description="Helical" evidence="10">
    <location>
        <begin position="175"/>
        <end position="199"/>
    </location>
</feature>
<dbReference type="GO" id="GO:0016020">
    <property type="term" value="C:membrane"/>
    <property type="evidence" value="ECO:0007669"/>
    <property type="project" value="UniProtKB-SubCell"/>
</dbReference>
<evidence type="ECO:0000256" key="10">
    <source>
        <dbReference type="SAM" id="Phobius"/>
    </source>
</evidence>
<evidence type="ECO:0000313" key="12">
    <source>
        <dbReference type="EMBL" id="GAB09148.1"/>
    </source>
</evidence>
<dbReference type="EMBL" id="BAEE01000029">
    <property type="protein sequence ID" value="GAB09148.1"/>
    <property type="molecule type" value="Genomic_DNA"/>
</dbReference>
<dbReference type="SMART" id="SM00756">
    <property type="entry name" value="VKc"/>
    <property type="match status" value="1"/>
</dbReference>
<feature type="transmembrane region" description="Helical" evidence="10">
    <location>
        <begin position="105"/>
        <end position="125"/>
    </location>
</feature>
<evidence type="ECO:0000256" key="1">
    <source>
        <dbReference type="ARBA" id="ARBA00004141"/>
    </source>
</evidence>
<keyword evidence="9" id="KW-0676">Redox-active center</keyword>
<comment type="caution">
    <text evidence="12">The sequence shown here is derived from an EMBL/GenBank/DDBJ whole genome shotgun (WGS) entry which is preliminary data.</text>
</comment>
<sequence length="203" mass="22527">MTEPEIEPNQRGESWTRITAWVLLIGGAIGLVASFVLTVEKIELLANPAHRPSCSINPVMSCSPVMQSWQAGVFGFPNPLIGIASFSVLVTLGVLLLTGVRFTKWIWIGLEIGVVLALIFVHWLIYSSLYAIGALCIYCMVVWAVTIVLFLVVTVRNLMAATDHPSRVLATIAPYVPLIAILWYMMIAGAILDRFWYYWSTLL</sequence>
<accession>G7GZX3</accession>
<dbReference type="GO" id="GO:0048038">
    <property type="term" value="F:quinone binding"/>
    <property type="evidence" value="ECO:0007669"/>
    <property type="project" value="UniProtKB-KW"/>
</dbReference>
<dbReference type="Pfam" id="PF07884">
    <property type="entry name" value="VKOR"/>
    <property type="match status" value="1"/>
</dbReference>
<dbReference type="RefSeq" id="WP_007321225.1">
    <property type="nucleotide sequence ID" value="NZ_BAEE01000029.1"/>
</dbReference>
<dbReference type="Proteomes" id="UP000035088">
    <property type="component" value="Unassembled WGS sequence"/>
</dbReference>
<keyword evidence="3 10" id="KW-0812">Transmembrane</keyword>
<keyword evidence="7 10" id="KW-0472">Membrane</keyword>
<evidence type="ECO:0000256" key="8">
    <source>
        <dbReference type="ARBA" id="ARBA00023157"/>
    </source>
</evidence>
<protein>
    <recommendedName>
        <fullName evidence="11">Vitamin K epoxide reductase domain-containing protein</fullName>
    </recommendedName>
</protein>
<evidence type="ECO:0000256" key="6">
    <source>
        <dbReference type="ARBA" id="ARBA00023002"/>
    </source>
</evidence>
<dbReference type="InterPro" id="IPR041714">
    <property type="entry name" value="VKOR_Actinobacteria"/>
</dbReference>
<reference evidence="12 13" key="1">
    <citation type="submission" date="2011-11" db="EMBL/GenBank/DDBJ databases">
        <title>Whole genome shotgun sequence of Gordonia araii NBRC 100433.</title>
        <authorList>
            <person name="Yoshida Y."/>
            <person name="Hosoyama A."/>
            <person name="Tsuchikane K."/>
            <person name="Katsumata H."/>
            <person name="Yamazaki S."/>
            <person name="Fujita N."/>
        </authorList>
    </citation>
    <scope>NUCLEOTIDE SEQUENCE [LARGE SCALE GENOMIC DNA]</scope>
    <source>
        <strain evidence="12 13">NBRC 100433</strain>
    </source>
</reference>
<evidence type="ECO:0000256" key="4">
    <source>
        <dbReference type="ARBA" id="ARBA00022719"/>
    </source>
</evidence>
<dbReference type="OrthoDB" id="9783799at2"/>
<name>G7GZX3_9ACTN</name>
<keyword evidence="4" id="KW-0874">Quinone</keyword>